<proteinExistence type="predicted"/>
<keyword evidence="11" id="KW-1185">Reference proteome</keyword>
<dbReference type="KEGG" id="ock:EXM22_11785"/>
<evidence type="ECO:0000256" key="5">
    <source>
        <dbReference type="ARBA" id="ARBA00022840"/>
    </source>
</evidence>
<evidence type="ECO:0000256" key="8">
    <source>
        <dbReference type="ARBA" id="ARBA00023136"/>
    </source>
</evidence>
<dbReference type="GO" id="GO:0015408">
    <property type="term" value="F:ABC-type ferric iron transporter activity"/>
    <property type="evidence" value="ECO:0007669"/>
    <property type="project" value="InterPro"/>
</dbReference>
<evidence type="ECO:0000259" key="9">
    <source>
        <dbReference type="PROSITE" id="PS50893"/>
    </source>
</evidence>
<evidence type="ECO:0000256" key="1">
    <source>
        <dbReference type="ARBA" id="ARBA00022448"/>
    </source>
</evidence>
<reference evidence="10 11" key="1">
    <citation type="submission" date="2019-02" db="EMBL/GenBank/DDBJ databases">
        <title>Complete Genome Sequence and Methylome Analysis of free living Spirochaetas.</title>
        <authorList>
            <person name="Fomenkov A."/>
            <person name="Dubinina G."/>
            <person name="Leshcheva N."/>
            <person name="Mikheeva N."/>
            <person name="Grabovich M."/>
            <person name="Vincze T."/>
            <person name="Roberts R.J."/>
        </authorList>
    </citation>
    <scope>NUCLEOTIDE SEQUENCE [LARGE SCALE GENOMIC DNA]</scope>
    <source>
        <strain evidence="10 11">K2</strain>
    </source>
</reference>
<dbReference type="OrthoDB" id="368820at2"/>
<evidence type="ECO:0000256" key="2">
    <source>
        <dbReference type="ARBA" id="ARBA00022475"/>
    </source>
</evidence>
<evidence type="ECO:0000256" key="3">
    <source>
        <dbReference type="ARBA" id="ARBA00022496"/>
    </source>
</evidence>
<evidence type="ECO:0000256" key="4">
    <source>
        <dbReference type="ARBA" id="ARBA00022741"/>
    </source>
</evidence>
<dbReference type="CDD" id="cd03259">
    <property type="entry name" value="ABC_Carb_Solutes_like"/>
    <property type="match status" value="1"/>
</dbReference>
<keyword evidence="3" id="KW-0410">Iron transport</keyword>
<dbReference type="FunFam" id="3.40.50.300:FF:000425">
    <property type="entry name" value="Probable ABC transporter, ATP-binding subunit"/>
    <property type="match status" value="1"/>
</dbReference>
<dbReference type="GO" id="GO:0005524">
    <property type="term" value="F:ATP binding"/>
    <property type="evidence" value="ECO:0007669"/>
    <property type="project" value="UniProtKB-KW"/>
</dbReference>
<dbReference type="AlphaFoldDB" id="A0A5C1QRC8"/>
<organism evidence="10 11">
    <name type="scientific">Oceanispirochaeta crateris</name>
    <dbReference type="NCBI Taxonomy" id="2518645"/>
    <lineage>
        <taxon>Bacteria</taxon>
        <taxon>Pseudomonadati</taxon>
        <taxon>Spirochaetota</taxon>
        <taxon>Spirochaetia</taxon>
        <taxon>Spirochaetales</taxon>
        <taxon>Spirochaetaceae</taxon>
        <taxon>Oceanispirochaeta</taxon>
    </lineage>
</organism>
<dbReference type="PANTHER" id="PTHR42781">
    <property type="entry name" value="SPERMIDINE/PUTRESCINE IMPORT ATP-BINDING PROTEIN POTA"/>
    <property type="match status" value="1"/>
</dbReference>
<dbReference type="GO" id="GO:0016020">
    <property type="term" value="C:membrane"/>
    <property type="evidence" value="ECO:0007669"/>
    <property type="project" value="InterPro"/>
</dbReference>
<keyword evidence="8" id="KW-0472">Membrane</keyword>
<evidence type="ECO:0000256" key="7">
    <source>
        <dbReference type="ARBA" id="ARBA00023065"/>
    </source>
</evidence>
<dbReference type="InterPro" id="IPR027417">
    <property type="entry name" value="P-loop_NTPase"/>
</dbReference>
<keyword evidence="6" id="KW-0408">Iron</keyword>
<dbReference type="InterPro" id="IPR003593">
    <property type="entry name" value="AAA+_ATPase"/>
</dbReference>
<dbReference type="Gene3D" id="3.40.50.300">
    <property type="entry name" value="P-loop containing nucleotide triphosphate hydrolases"/>
    <property type="match status" value="1"/>
</dbReference>
<dbReference type="InterPro" id="IPR017871">
    <property type="entry name" value="ABC_transporter-like_CS"/>
</dbReference>
<feature type="domain" description="ABC transporter" evidence="9">
    <location>
        <begin position="3"/>
        <end position="228"/>
    </location>
</feature>
<dbReference type="Proteomes" id="UP000324209">
    <property type="component" value="Chromosome"/>
</dbReference>
<dbReference type="SUPFAM" id="SSF52540">
    <property type="entry name" value="P-loop containing nucleoside triphosphate hydrolases"/>
    <property type="match status" value="1"/>
</dbReference>
<sequence>MNLTLKNIKLALGEFTLDCSLNLPSGKLITLLGPSGCGKTSLLKSIAGLYPLDRGTISLGDRDITNLDSRFRKVGMVFQDYALFPHMSVEKNICYGMNLKNDAARKRSDELLEMVELPGFGTRMIEELSGGEKQRVALARALASDPDLLLLDEPLSALDARLRRVLRRQIREIQLKTGITTLYVTHDQEEAMAISDLVVLMKDGRVCQTGSPREIYTTPAHRFAGEFFGSANLIPLGDCSHILDGFDPSAFPGGPDFPEDSYLFFRPEDCRILSAEDSPIQKELSGTGKILYEEYGGDFHYLEIKSGSLCIKIKTKSPEKLQDSEIRWMVRPEDCLILGDD</sequence>
<protein>
    <submittedName>
        <fullName evidence="10">ABC transporter ATP-binding protein</fullName>
    </submittedName>
</protein>
<evidence type="ECO:0000313" key="10">
    <source>
        <dbReference type="EMBL" id="QEN08632.1"/>
    </source>
</evidence>
<dbReference type="SMART" id="SM00382">
    <property type="entry name" value="AAA"/>
    <property type="match status" value="1"/>
</dbReference>
<dbReference type="GO" id="GO:0016887">
    <property type="term" value="F:ATP hydrolysis activity"/>
    <property type="evidence" value="ECO:0007669"/>
    <property type="project" value="InterPro"/>
</dbReference>
<dbReference type="EMBL" id="CP036150">
    <property type="protein sequence ID" value="QEN08632.1"/>
    <property type="molecule type" value="Genomic_DNA"/>
</dbReference>
<dbReference type="PROSITE" id="PS00211">
    <property type="entry name" value="ABC_TRANSPORTER_1"/>
    <property type="match status" value="1"/>
</dbReference>
<name>A0A5C1QRC8_9SPIO</name>
<keyword evidence="7" id="KW-0406">Ion transport</keyword>
<dbReference type="RefSeq" id="WP_149486713.1">
    <property type="nucleotide sequence ID" value="NZ_CP036150.1"/>
</dbReference>
<evidence type="ECO:0000256" key="6">
    <source>
        <dbReference type="ARBA" id="ARBA00023004"/>
    </source>
</evidence>
<dbReference type="PROSITE" id="PS50893">
    <property type="entry name" value="ABC_TRANSPORTER_2"/>
    <property type="match status" value="1"/>
</dbReference>
<gene>
    <name evidence="10" type="ORF">EXM22_11785</name>
</gene>
<dbReference type="GO" id="GO:0015697">
    <property type="term" value="P:quaternary ammonium group transport"/>
    <property type="evidence" value="ECO:0007669"/>
    <property type="project" value="UniProtKB-ARBA"/>
</dbReference>
<keyword evidence="2" id="KW-1003">Cell membrane</keyword>
<dbReference type="PANTHER" id="PTHR42781:SF4">
    <property type="entry name" value="SPERMIDINE_PUTRESCINE IMPORT ATP-BINDING PROTEIN POTA"/>
    <property type="match status" value="1"/>
</dbReference>
<dbReference type="Pfam" id="PF00005">
    <property type="entry name" value="ABC_tran"/>
    <property type="match status" value="1"/>
</dbReference>
<evidence type="ECO:0000313" key="11">
    <source>
        <dbReference type="Proteomes" id="UP000324209"/>
    </source>
</evidence>
<keyword evidence="4" id="KW-0547">Nucleotide-binding</keyword>
<dbReference type="InterPro" id="IPR003439">
    <property type="entry name" value="ABC_transporter-like_ATP-bd"/>
</dbReference>
<keyword evidence="5 10" id="KW-0067">ATP-binding</keyword>
<dbReference type="InterPro" id="IPR050093">
    <property type="entry name" value="ABC_SmlMolc_Importer"/>
</dbReference>
<dbReference type="InterPro" id="IPR015853">
    <property type="entry name" value="ABC_transpr_FbpC"/>
</dbReference>
<accession>A0A5C1QRC8</accession>
<keyword evidence="1" id="KW-0813">Transport</keyword>